<name>A0ABP6SZU8_9ACTN</name>
<sequence length="97" mass="9935">MAGGGGCRLSGSQKRAAEPIVGIAATLRAAGAVRSFDRLLMQTAGLTDVSGAEADDAELRESLGNPDLVAVCLEVGDRPAEQQRGDDAVVEPCVRPT</sequence>
<proteinExistence type="predicted"/>
<organism evidence="1 2">
    <name type="scientific">Cryptosporangium minutisporangium</name>
    <dbReference type="NCBI Taxonomy" id="113569"/>
    <lineage>
        <taxon>Bacteria</taxon>
        <taxon>Bacillati</taxon>
        <taxon>Actinomycetota</taxon>
        <taxon>Actinomycetes</taxon>
        <taxon>Cryptosporangiales</taxon>
        <taxon>Cryptosporangiaceae</taxon>
        <taxon>Cryptosporangium</taxon>
    </lineage>
</organism>
<accession>A0ABP6SZU8</accession>
<evidence type="ECO:0000313" key="2">
    <source>
        <dbReference type="Proteomes" id="UP001501676"/>
    </source>
</evidence>
<keyword evidence="2" id="KW-1185">Reference proteome</keyword>
<reference evidence="2" key="1">
    <citation type="journal article" date="2019" name="Int. J. Syst. Evol. Microbiol.">
        <title>The Global Catalogue of Microorganisms (GCM) 10K type strain sequencing project: providing services to taxonomists for standard genome sequencing and annotation.</title>
        <authorList>
            <consortium name="The Broad Institute Genomics Platform"/>
            <consortium name="The Broad Institute Genome Sequencing Center for Infectious Disease"/>
            <person name="Wu L."/>
            <person name="Ma J."/>
        </authorList>
    </citation>
    <scope>NUCLEOTIDE SEQUENCE [LARGE SCALE GENOMIC DNA]</scope>
    <source>
        <strain evidence="2">JCM 9458</strain>
    </source>
</reference>
<dbReference type="RefSeq" id="WP_345729342.1">
    <property type="nucleotide sequence ID" value="NZ_BAAAYN010000023.1"/>
</dbReference>
<dbReference type="Proteomes" id="UP001501676">
    <property type="component" value="Unassembled WGS sequence"/>
</dbReference>
<dbReference type="EMBL" id="BAAAYN010000023">
    <property type="protein sequence ID" value="GAA3388850.1"/>
    <property type="molecule type" value="Genomic_DNA"/>
</dbReference>
<gene>
    <name evidence="1" type="ORF">GCM10020369_36660</name>
</gene>
<evidence type="ECO:0000313" key="1">
    <source>
        <dbReference type="EMBL" id="GAA3388850.1"/>
    </source>
</evidence>
<comment type="caution">
    <text evidence="1">The sequence shown here is derived from an EMBL/GenBank/DDBJ whole genome shotgun (WGS) entry which is preliminary data.</text>
</comment>
<protein>
    <submittedName>
        <fullName evidence="1">Uncharacterized protein</fullName>
    </submittedName>
</protein>